<dbReference type="RefSeq" id="WP_169416467.1">
    <property type="nucleotide sequence ID" value="NZ_JABBFX010000001.1"/>
</dbReference>
<evidence type="ECO:0000313" key="2">
    <source>
        <dbReference type="Proteomes" id="UP000541185"/>
    </source>
</evidence>
<reference evidence="1 2" key="1">
    <citation type="submission" date="2020-04" db="EMBL/GenBank/DDBJ databases">
        <title>Ramlibacter sp. G-1-2-2 isolated from soil.</title>
        <authorList>
            <person name="Dahal R.H."/>
        </authorList>
    </citation>
    <scope>NUCLEOTIDE SEQUENCE [LARGE SCALE GENOMIC DNA]</scope>
    <source>
        <strain evidence="1 2">G-1-2-2</strain>
    </source>
</reference>
<accession>A0A848H382</accession>
<name>A0A848H382_9BURK</name>
<dbReference type="AlphaFoldDB" id="A0A848H382"/>
<protein>
    <submittedName>
        <fullName evidence="1">Phosphate ABC transporter substrate-binding protein</fullName>
    </submittedName>
</protein>
<sequence>MMKLKTMVGDHPITLPLKRGEVAPQGVALDIADVARASSAFKRVVRGMEFDVAELAIVTFLIAKAHGKPLALLPAVVAARFQHPFLAYNAARGPLTPAGLAGKKIGIRSYSVTTGAWMRSILWHDHGVQPDAVQWITLDEPHVAEFQDPPNVTRVGGGKDMVSMLRDGEIAAAILGEGLPKEDWCQPLIADPAAAASDWQQRHGAIQINHMLVVRQSLLDQHPEAVKDVYQAFAQSRGIALAAGAAPLPFGFEANRRNLEVAIACAYEQRLIPQRYSVDELFTDVTRALA</sequence>
<organism evidence="1 2">
    <name type="scientific">Ramlibacter agri</name>
    <dbReference type="NCBI Taxonomy" id="2728837"/>
    <lineage>
        <taxon>Bacteria</taxon>
        <taxon>Pseudomonadati</taxon>
        <taxon>Pseudomonadota</taxon>
        <taxon>Betaproteobacteria</taxon>
        <taxon>Burkholderiales</taxon>
        <taxon>Comamonadaceae</taxon>
        <taxon>Ramlibacter</taxon>
    </lineage>
</organism>
<dbReference type="EMBL" id="JABBFX010000001">
    <property type="protein sequence ID" value="NML42248.1"/>
    <property type="molecule type" value="Genomic_DNA"/>
</dbReference>
<dbReference type="Gene3D" id="3.40.190.10">
    <property type="entry name" value="Periplasmic binding protein-like II"/>
    <property type="match status" value="1"/>
</dbReference>
<comment type="caution">
    <text evidence="1">The sequence shown here is derived from an EMBL/GenBank/DDBJ whole genome shotgun (WGS) entry which is preliminary data.</text>
</comment>
<dbReference type="SUPFAM" id="SSF53850">
    <property type="entry name" value="Periplasmic binding protein-like II"/>
    <property type="match status" value="1"/>
</dbReference>
<gene>
    <name evidence="1" type="ORF">HHL11_00710</name>
</gene>
<evidence type="ECO:0000313" key="1">
    <source>
        <dbReference type="EMBL" id="NML42248.1"/>
    </source>
</evidence>
<proteinExistence type="predicted"/>
<dbReference type="Proteomes" id="UP000541185">
    <property type="component" value="Unassembled WGS sequence"/>
</dbReference>
<keyword evidence="2" id="KW-1185">Reference proteome</keyword>